<accession>X6MWJ5</accession>
<dbReference type="Pfam" id="PF00443">
    <property type="entry name" value="UCH"/>
    <property type="match status" value="1"/>
</dbReference>
<gene>
    <name evidence="3" type="ORF">RFI_19289</name>
</gene>
<organism evidence="3 4">
    <name type="scientific">Reticulomyxa filosa</name>
    <dbReference type="NCBI Taxonomy" id="46433"/>
    <lineage>
        <taxon>Eukaryota</taxon>
        <taxon>Sar</taxon>
        <taxon>Rhizaria</taxon>
        <taxon>Retaria</taxon>
        <taxon>Foraminifera</taxon>
        <taxon>Monothalamids</taxon>
        <taxon>Reticulomyxidae</taxon>
        <taxon>Reticulomyxa</taxon>
    </lineage>
</organism>
<dbReference type="AlphaFoldDB" id="X6MWJ5"/>
<dbReference type="InterPro" id="IPR038765">
    <property type="entry name" value="Papain-like_cys_pep_sf"/>
</dbReference>
<dbReference type="GO" id="GO:0016579">
    <property type="term" value="P:protein deubiquitination"/>
    <property type="evidence" value="ECO:0007669"/>
    <property type="project" value="InterPro"/>
</dbReference>
<feature type="non-terminal residue" evidence="3">
    <location>
        <position position="233"/>
    </location>
</feature>
<evidence type="ECO:0000313" key="3">
    <source>
        <dbReference type="EMBL" id="ETO18006.1"/>
    </source>
</evidence>
<dbReference type="SUPFAM" id="SSF54001">
    <property type="entry name" value="Cysteine proteinases"/>
    <property type="match status" value="1"/>
</dbReference>
<dbReference type="GO" id="GO:0005829">
    <property type="term" value="C:cytosol"/>
    <property type="evidence" value="ECO:0007669"/>
    <property type="project" value="TreeGrafter"/>
</dbReference>
<feature type="domain" description="USP" evidence="2">
    <location>
        <begin position="1"/>
        <end position="211"/>
    </location>
</feature>
<dbReference type="OrthoDB" id="289038at2759"/>
<dbReference type="GO" id="GO:0004843">
    <property type="term" value="F:cysteine-type deubiquitinase activity"/>
    <property type="evidence" value="ECO:0007669"/>
    <property type="project" value="InterPro"/>
</dbReference>
<comment type="caution">
    <text evidence="3">The sequence shown here is derived from an EMBL/GenBank/DDBJ whole genome shotgun (WGS) entry which is preliminary data.</text>
</comment>
<reference evidence="3 4" key="1">
    <citation type="journal article" date="2013" name="Curr. Biol.">
        <title>The Genome of the Foraminiferan Reticulomyxa filosa.</title>
        <authorList>
            <person name="Glockner G."/>
            <person name="Hulsmann N."/>
            <person name="Schleicher M."/>
            <person name="Noegel A.A."/>
            <person name="Eichinger L."/>
            <person name="Gallinger C."/>
            <person name="Pawlowski J."/>
            <person name="Sierra R."/>
            <person name="Euteneuer U."/>
            <person name="Pillet L."/>
            <person name="Moustafa A."/>
            <person name="Platzer M."/>
            <person name="Groth M."/>
            <person name="Szafranski K."/>
            <person name="Schliwa M."/>
        </authorList>
    </citation>
    <scope>NUCLEOTIDE SEQUENCE [LARGE SCALE GENOMIC DNA]</scope>
</reference>
<dbReference type="InterPro" id="IPR001394">
    <property type="entry name" value="Peptidase_C19_UCH"/>
</dbReference>
<evidence type="ECO:0000259" key="2">
    <source>
        <dbReference type="PROSITE" id="PS50235"/>
    </source>
</evidence>
<dbReference type="EMBL" id="ASPP01015652">
    <property type="protein sequence ID" value="ETO18006.1"/>
    <property type="molecule type" value="Genomic_DNA"/>
</dbReference>
<protein>
    <recommendedName>
        <fullName evidence="2">USP domain-containing protein</fullName>
    </recommendedName>
</protein>
<dbReference type="PANTHER" id="PTHR24006">
    <property type="entry name" value="UBIQUITIN CARBOXYL-TERMINAL HYDROLASE"/>
    <property type="match status" value="1"/>
</dbReference>
<proteinExistence type="predicted"/>
<dbReference type="Proteomes" id="UP000023152">
    <property type="component" value="Unassembled WGS sequence"/>
</dbReference>
<dbReference type="Gene3D" id="3.90.70.10">
    <property type="entry name" value="Cysteine proteinases"/>
    <property type="match status" value="1"/>
</dbReference>
<keyword evidence="4" id="KW-1185">Reference proteome</keyword>
<evidence type="ECO:0000313" key="4">
    <source>
        <dbReference type="Proteomes" id="UP000023152"/>
    </source>
</evidence>
<name>X6MWJ5_RETFI</name>
<sequence>MFQLDTAVVQQMQMELTYATTCETCQNTRPSTQTSRVLALDATDVKSLNEGLDKFVEIERLHGDNAVDCGVCQSKQNSQRQQSIKKPPKILLINLKRIRFDLQRQVREKLNHYISFPDQLDIRKYLTSYWNGDEADTFDSKESDDHYSSDATASYWYDLVGVIIHSGSATKDRPTKRWFKFNDTKVEEFDFANIQDEAFGGELKMNLDEQANKKGQNSKSAKKSASSNDTSSN</sequence>
<dbReference type="GO" id="GO:0005634">
    <property type="term" value="C:nucleus"/>
    <property type="evidence" value="ECO:0007669"/>
    <property type="project" value="TreeGrafter"/>
</dbReference>
<dbReference type="InterPro" id="IPR028889">
    <property type="entry name" value="USP"/>
</dbReference>
<evidence type="ECO:0000256" key="1">
    <source>
        <dbReference type="SAM" id="MobiDB-lite"/>
    </source>
</evidence>
<dbReference type="InterPro" id="IPR050164">
    <property type="entry name" value="Peptidase_C19"/>
</dbReference>
<feature type="region of interest" description="Disordered" evidence="1">
    <location>
        <begin position="203"/>
        <end position="233"/>
    </location>
</feature>
<feature type="compositionally biased region" description="Low complexity" evidence="1">
    <location>
        <begin position="213"/>
        <end position="233"/>
    </location>
</feature>
<dbReference type="PANTHER" id="PTHR24006:SF827">
    <property type="entry name" value="UBIQUITIN CARBOXYL-TERMINAL HYDROLASE 34"/>
    <property type="match status" value="1"/>
</dbReference>
<dbReference type="PROSITE" id="PS50235">
    <property type="entry name" value="USP_3"/>
    <property type="match status" value="1"/>
</dbReference>